<evidence type="ECO:0000313" key="2">
    <source>
        <dbReference type="Proteomes" id="UP000308600"/>
    </source>
</evidence>
<reference evidence="1 2" key="1">
    <citation type="journal article" date="2019" name="Nat. Ecol. Evol.">
        <title>Megaphylogeny resolves global patterns of mushroom evolution.</title>
        <authorList>
            <person name="Varga T."/>
            <person name="Krizsan K."/>
            <person name="Foldi C."/>
            <person name="Dima B."/>
            <person name="Sanchez-Garcia M."/>
            <person name="Sanchez-Ramirez S."/>
            <person name="Szollosi G.J."/>
            <person name="Szarkandi J.G."/>
            <person name="Papp V."/>
            <person name="Albert L."/>
            <person name="Andreopoulos W."/>
            <person name="Angelini C."/>
            <person name="Antonin V."/>
            <person name="Barry K.W."/>
            <person name="Bougher N.L."/>
            <person name="Buchanan P."/>
            <person name="Buyck B."/>
            <person name="Bense V."/>
            <person name="Catcheside P."/>
            <person name="Chovatia M."/>
            <person name="Cooper J."/>
            <person name="Damon W."/>
            <person name="Desjardin D."/>
            <person name="Finy P."/>
            <person name="Geml J."/>
            <person name="Haridas S."/>
            <person name="Hughes K."/>
            <person name="Justo A."/>
            <person name="Karasinski D."/>
            <person name="Kautmanova I."/>
            <person name="Kiss B."/>
            <person name="Kocsube S."/>
            <person name="Kotiranta H."/>
            <person name="LaButti K.M."/>
            <person name="Lechner B.E."/>
            <person name="Liimatainen K."/>
            <person name="Lipzen A."/>
            <person name="Lukacs Z."/>
            <person name="Mihaltcheva S."/>
            <person name="Morgado L.N."/>
            <person name="Niskanen T."/>
            <person name="Noordeloos M.E."/>
            <person name="Ohm R.A."/>
            <person name="Ortiz-Santana B."/>
            <person name="Ovrebo C."/>
            <person name="Racz N."/>
            <person name="Riley R."/>
            <person name="Savchenko A."/>
            <person name="Shiryaev A."/>
            <person name="Soop K."/>
            <person name="Spirin V."/>
            <person name="Szebenyi C."/>
            <person name="Tomsovsky M."/>
            <person name="Tulloss R.E."/>
            <person name="Uehling J."/>
            <person name="Grigoriev I.V."/>
            <person name="Vagvolgyi C."/>
            <person name="Papp T."/>
            <person name="Martin F.M."/>
            <person name="Miettinen O."/>
            <person name="Hibbett D.S."/>
            <person name="Nagy L.G."/>
        </authorList>
    </citation>
    <scope>NUCLEOTIDE SEQUENCE [LARGE SCALE GENOMIC DNA]</scope>
    <source>
        <strain evidence="1 2">NL-1719</strain>
    </source>
</reference>
<evidence type="ECO:0000313" key="1">
    <source>
        <dbReference type="EMBL" id="TFK73676.1"/>
    </source>
</evidence>
<organism evidence="1 2">
    <name type="scientific">Pluteus cervinus</name>
    <dbReference type="NCBI Taxonomy" id="181527"/>
    <lineage>
        <taxon>Eukaryota</taxon>
        <taxon>Fungi</taxon>
        <taxon>Dikarya</taxon>
        <taxon>Basidiomycota</taxon>
        <taxon>Agaricomycotina</taxon>
        <taxon>Agaricomycetes</taxon>
        <taxon>Agaricomycetidae</taxon>
        <taxon>Agaricales</taxon>
        <taxon>Pluteineae</taxon>
        <taxon>Pluteaceae</taxon>
        <taxon>Pluteus</taxon>
    </lineage>
</organism>
<proteinExistence type="predicted"/>
<dbReference type="EMBL" id="ML208274">
    <property type="protein sequence ID" value="TFK73676.1"/>
    <property type="molecule type" value="Genomic_DNA"/>
</dbReference>
<gene>
    <name evidence="1" type="ORF">BDN72DRAFT_854678</name>
</gene>
<protein>
    <submittedName>
        <fullName evidence="1">Uncharacterized protein</fullName>
    </submittedName>
</protein>
<name>A0ACD3B6Y4_9AGAR</name>
<dbReference type="Proteomes" id="UP000308600">
    <property type="component" value="Unassembled WGS sequence"/>
</dbReference>
<sequence>MVYSFPDVHSFSIHSLAAEEAFCKLDAEIAKTQAYLCSLQALRNSLPPIAHIPIELLSTIFAHCPDDEDKTRFSISWVCRRWRDTALAMPALWTDITVKNGENLALAKLLIERSRASNLSISLASPNGGVLKTCLLALPRVQHFRLDMSSDPIFLEFYEELLELFSRAAPLLSSLELIKFDFPQDRLLFSASCPQLRSLVLQSCRMRSLPQFITPTLTSLHIKKIKSRNIIPQLLDILPSFQNLESLSIEHLSLVSVPTGLISLPRLSCLSVRHADCLAVFDFLGHFDVPRARVSVLWTGDIEEESVSEFLPALENYLFDKGFPVRHLKIHYNEDDHDYTIDFSTDLSNNRHSIELYVLEVDLANDTTLLVHSITPMAELESFTTTHLPEATLQWLGRSTTLKSVTLEWNSELVLDFISAIIVRPKHLLPGRKPFVSLKKLVLRGLRVDPNIIKTLYTALELHRRAGAGLDQLEFYNCSSIDRTRFVPPVNENVNILVSNWRL</sequence>
<keyword evidence="2" id="KW-1185">Reference proteome</keyword>
<accession>A0ACD3B6Y4</accession>